<feature type="transmembrane region" description="Helical" evidence="1">
    <location>
        <begin position="7"/>
        <end position="24"/>
    </location>
</feature>
<accession>A0A3N6N5B7</accession>
<organism evidence="2 3">
    <name type="scientific">Natrarchaeobius chitinivorans</name>
    <dbReference type="NCBI Taxonomy" id="1679083"/>
    <lineage>
        <taxon>Archaea</taxon>
        <taxon>Methanobacteriati</taxon>
        <taxon>Methanobacteriota</taxon>
        <taxon>Stenosarchaea group</taxon>
        <taxon>Halobacteria</taxon>
        <taxon>Halobacteriales</taxon>
        <taxon>Natrialbaceae</taxon>
        <taxon>Natrarchaeobius</taxon>
    </lineage>
</organism>
<keyword evidence="1" id="KW-0812">Transmembrane</keyword>
<dbReference type="RefSeq" id="WP_124196520.1">
    <property type="nucleotide sequence ID" value="NZ_REGA01000014.1"/>
</dbReference>
<reference evidence="2 3" key="1">
    <citation type="submission" date="2018-10" db="EMBL/GenBank/DDBJ databases">
        <title>Natrarchaeobius chitinivorans gen. nov., sp. nov., and Natrarchaeobius haloalkaliphilus sp. nov., alkaliphilic, chitin-utilizing haloarchaea from hypersaline alkaline lakes.</title>
        <authorList>
            <person name="Sorokin D.Y."/>
            <person name="Elcheninov A.G."/>
            <person name="Kostrikina N.A."/>
            <person name="Bale N.J."/>
            <person name="Sinninghe Damste J.S."/>
            <person name="Khijniak T.V."/>
            <person name="Kublanov I.V."/>
            <person name="Toshchakov S.V."/>
        </authorList>
    </citation>
    <scope>NUCLEOTIDE SEQUENCE [LARGE SCALE GENOMIC DNA]</scope>
    <source>
        <strain evidence="2 3">AArcht4T</strain>
    </source>
</reference>
<keyword evidence="1" id="KW-1133">Transmembrane helix</keyword>
<evidence type="ECO:0000256" key="1">
    <source>
        <dbReference type="SAM" id="Phobius"/>
    </source>
</evidence>
<evidence type="ECO:0000313" key="3">
    <source>
        <dbReference type="Proteomes" id="UP000282323"/>
    </source>
</evidence>
<evidence type="ECO:0000313" key="2">
    <source>
        <dbReference type="EMBL" id="RQG93442.1"/>
    </source>
</evidence>
<feature type="transmembrane region" description="Helical" evidence="1">
    <location>
        <begin position="30"/>
        <end position="49"/>
    </location>
</feature>
<name>A0A3N6N5B7_NATCH</name>
<dbReference type="EMBL" id="REGA01000014">
    <property type="protein sequence ID" value="RQG93442.1"/>
    <property type="molecule type" value="Genomic_DNA"/>
</dbReference>
<dbReference type="AlphaFoldDB" id="A0A3N6N5B7"/>
<keyword evidence="3" id="KW-1185">Reference proteome</keyword>
<gene>
    <name evidence="2" type="ORF">EA473_15575</name>
</gene>
<comment type="caution">
    <text evidence="2">The sequence shown here is derived from an EMBL/GenBank/DDBJ whole genome shotgun (WGS) entry which is preliminary data.</text>
</comment>
<dbReference type="OrthoDB" id="307593at2157"/>
<sequence>MYSSQHAAISIVASSVLVYALSPITVFGSVVPAVAVVACATALGVLIDLDHFLIARVKTGNWNAVRFCLSHPSAAVADQGRIFDRGDVGALSRLLSHLVLAGVLVPAVALASTGLAVVIGVVLYVHVVCDVAWDIRRFRREAVPSPDEDPHTLR</sequence>
<protein>
    <submittedName>
        <fullName evidence="2">Uncharacterized protein</fullName>
    </submittedName>
</protein>
<dbReference type="Proteomes" id="UP000282323">
    <property type="component" value="Unassembled WGS sequence"/>
</dbReference>
<proteinExistence type="predicted"/>
<keyword evidence="1" id="KW-0472">Membrane</keyword>